<keyword evidence="2" id="KW-1185">Reference proteome</keyword>
<dbReference type="RefSeq" id="WP_342704253.1">
    <property type="nucleotide sequence ID" value="NZ_CP109821.1"/>
</dbReference>
<accession>A0ABZ3DK95</accession>
<proteinExistence type="predicted"/>
<dbReference type="Proteomes" id="UP001448498">
    <property type="component" value="Chromosome 1"/>
</dbReference>
<gene>
    <name evidence="1" type="ORF">OHZ10_08055</name>
</gene>
<name>A0ABZ3DK95_9BURK</name>
<reference evidence="1 2" key="1">
    <citation type="submission" date="2022-10" db="EMBL/GenBank/DDBJ databases">
        <title>Genomic of Burkholderia cepacia PN-1.</title>
        <authorList>
            <person name="Yang Y."/>
            <person name="Guan H."/>
            <person name="Huang J."/>
        </authorList>
    </citation>
    <scope>NUCLEOTIDE SEQUENCE [LARGE SCALE GENOMIC DNA]</scope>
    <source>
        <strain evidence="1 2">PN-1</strain>
    </source>
</reference>
<evidence type="ECO:0008006" key="3">
    <source>
        <dbReference type="Google" id="ProtNLM"/>
    </source>
</evidence>
<organism evidence="1 2">
    <name type="scientific">Burkholderia arboris</name>
    <dbReference type="NCBI Taxonomy" id="488730"/>
    <lineage>
        <taxon>Bacteria</taxon>
        <taxon>Pseudomonadati</taxon>
        <taxon>Pseudomonadota</taxon>
        <taxon>Betaproteobacteria</taxon>
        <taxon>Burkholderiales</taxon>
        <taxon>Burkholderiaceae</taxon>
        <taxon>Burkholderia</taxon>
        <taxon>Burkholderia cepacia complex</taxon>
    </lineage>
</organism>
<dbReference type="EMBL" id="CP109821">
    <property type="protein sequence ID" value="XAE49565.1"/>
    <property type="molecule type" value="Genomic_DNA"/>
</dbReference>
<protein>
    <recommendedName>
        <fullName evidence="3">Bacteriophage protein</fullName>
    </recommendedName>
</protein>
<sequence length="208" mass="22966">MSNFTLSPDDWEADPAWPVQAVPQKWVETIFATMAAFYGARFADLWRGSKTAEVKRVWGVELAKLSADQMRAGRENLTALPKPPTLPEFVGFCRQARSEQAASTAPQITDQKPADRATVEANLGTIRRAQERVLRREPTAEWAFKLLMRGKSVSGAALPSEVVRCARDAIASSAGFKVIGACQQPELRREYQTIRDAALGEMEVEVTA</sequence>
<evidence type="ECO:0000313" key="1">
    <source>
        <dbReference type="EMBL" id="XAE49565.1"/>
    </source>
</evidence>
<evidence type="ECO:0000313" key="2">
    <source>
        <dbReference type="Proteomes" id="UP001448498"/>
    </source>
</evidence>